<dbReference type="Proteomes" id="UP000319716">
    <property type="component" value="Unassembled WGS sequence"/>
</dbReference>
<gene>
    <name evidence="1" type="ORF">NBRC111894_4496</name>
</gene>
<evidence type="ECO:0000313" key="2">
    <source>
        <dbReference type="Proteomes" id="UP000319716"/>
    </source>
</evidence>
<accession>A0A4Y1ZIB9</accession>
<protein>
    <submittedName>
        <fullName evidence="1">Uncharacterized protein</fullName>
    </submittedName>
</protein>
<proteinExistence type="predicted"/>
<name>A0A4Y1ZIB9_9BACL</name>
<sequence>MTGQPKNFSTNLESLFPLKPRIFELREKALSLVQEETY</sequence>
<organism evidence="1 2">
    <name type="scientific">Sporolactobacillus inulinus</name>
    <dbReference type="NCBI Taxonomy" id="2078"/>
    <lineage>
        <taxon>Bacteria</taxon>
        <taxon>Bacillati</taxon>
        <taxon>Bacillota</taxon>
        <taxon>Bacilli</taxon>
        <taxon>Bacillales</taxon>
        <taxon>Sporolactobacillaceae</taxon>
        <taxon>Sporolactobacillus</taxon>
    </lineage>
</organism>
<dbReference type="EMBL" id="BEXB01000071">
    <property type="protein sequence ID" value="GAY78942.1"/>
    <property type="molecule type" value="Genomic_DNA"/>
</dbReference>
<reference evidence="1 2" key="1">
    <citation type="submission" date="2017-11" db="EMBL/GenBank/DDBJ databases">
        <title>Draft Genome Sequence of Sporolactobacillus inulinus NBRC 111894 Isolated from Koso, a Japanese Sugar-Vegetable Fermented Beverage.</title>
        <authorList>
            <person name="Chiou T.Y."/>
            <person name="Oshima K."/>
            <person name="Suda W."/>
            <person name="Hattori M."/>
            <person name="Takahashi T."/>
        </authorList>
    </citation>
    <scope>NUCLEOTIDE SEQUENCE [LARGE SCALE GENOMIC DNA]</scope>
    <source>
        <strain evidence="1 2">NBRC111894</strain>
    </source>
</reference>
<dbReference type="AlphaFoldDB" id="A0A4Y1ZIB9"/>
<comment type="caution">
    <text evidence="1">The sequence shown here is derived from an EMBL/GenBank/DDBJ whole genome shotgun (WGS) entry which is preliminary data.</text>
</comment>
<evidence type="ECO:0000313" key="1">
    <source>
        <dbReference type="EMBL" id="GAY78942.1"/>
    </source>
</evidence>